<dbReference type="PROSITE" id="PS50016">
    <property type="entry name" value="ZF_PHD_2"/>
    <property type="match status" value="1"/>
</dbReference>
<dbReference type="Pfam" id="PF02375">
    <property type="entry name" value="JmjN"/>
    <property type="match status" value="1"/>
</dbReference>
<evidence type="ECO:0000256" key="10">
    <source>
        <dbReference type="ARBA" id="ARBA00023004"/>
    </source>
</evidence>
<organism evidence="19 20">
    <name type="scientific">Psilocybe cf. subviscida</name>
    <dbReference type="NCBI Taxonomy" id="2480587"/>
    <lineage>
        <taxon>Eukaryota</taxon>
        <taxon>Fungi</taxon>
        <taxon>Dikarya</taxon>
        <taxon>Basidiomycota</taxon>
        <taxon>Agaricomycotina</taxon>
        <taxon>Agaricomycetes</taxon>
        <taxon>Agaricomycetidae</taxon>
        <taxon>Agaricales</taxon>
        <taxon>Agaricineae</taxon>
        <taxon>Strophariaceae</taxon>
        <taxon>Psilocybe</taxon>
    </lineage>
</organism>
<dbReference type="Pfam" id="PF01388">
    <property type="entry name" value="ARID"/>
    <property type="match status" value="1"/>
</dbReference>
<keyword evidence="11" id="KW-0539">Nucleus</keyword>
<dbReference type="FunFam" id="2.60.120.650:FF:000014">
    <property type="entry name" value="PHD transcription factor (Rum1)"/>
    <property type="match status" value="1"/>
</dbReference>
<feature type="region of interest" description="Disordered" evidence="14">
    <location>
        <begin position="1828"/>
        <end position="1868"/>
    </location>
</feature>
<feature type="domain" description="JmjC" evidence="18">
    <location>
        <begin position="612"/>
        <end position="778"/>
    </location>
</feature>
<keyword evidence="20" id="KW-1185">Reference proteome</keyword>
<comment type="subcellular location">
    <subcellularLocation>
        <location evidence="2">Nucleus</location>
    </subcellularLocation>
</comment>
<evidence type="ECO:0000256" key="14">
    <source>
        <dbReference type="SAM" id="MobiDB-lite"/>
    </source>
</evidence>
<dbReference type="PANTHER" id="PTHR10694:SF33">
    <property type="entry name" value="LYSINE-SPECIFIC DEMETHYLASE 5"/>
    <property type="match status" value="1"/>
</dbReference>
<dbReference type="PANTHER" id="PTHR10694">
    <property type="entry name" value="LYSINE-SPECIFIC DEMETHYLASE"/>
    <property type="match status" value="1"/>
</dbReference>
<dbReference type="SMART" id="SM01014">
    <property type="entry name" value="ARID"/>
    <property type="match status" value="1"/>
</dbReference>
<feature type="compositionally biased region" description="Low complexity" evidence="14">
    <location>
        <begin position="360"/>
        <end position="375"/>
    </location>
</feature>
<dbReference type="EC" id="1.14.11.67" evidence="4"/>
<dbReference type="SMART" id="SM00545">
    <property type="entry name" value="JmjN"/>
    <property type="match status" value="1"/>
</dbReference>
<keyword evidence="5" id="KW-0479">Metal-binding</keyword>
<evidence type="ECO:0000259" key="18">
    <source>
        <dbReference type="PROSITE" id="PS51184"/>
    </source>
</evidence>
<evidence type="ECO:0000256" key="3">
    <source>
        <dbReference type="ARBA" id="ARBA00006801"/>
    </source>
</evidence>
<dbReference type="InterPro" id="IPR003349">
    <property type="entry name" value="JmjN"/>
</dbReference>
<feature type="region of interest" description="Disordered" evidence="14">
    <location>
        <begin position="1707"/>
        <end position="1814"/>
    </location>
</feature>
<proteinExistence type="inferred from homology"/>
<protein>
    <recommendedName>
        <fullName evidence="4">[histone H3]-trimethyl-L-lysine(4) demethylase</fullName>
        <ecNumber evidence="4">1.14.11.67</ecNumber>
    </recommendedName>
</protein>
<feature type="region of interest" description="Disordered" evidence="14">
    <location>
        <begin position="1"/>
        <end position="46"/>
    </location>
</feature>
<dbReference type="GO" id="GO:0003677">
    <property type="term" value="F:DNA binding"/>
    <property type="evidence" value="ECO:0007669"/>
    <property type="project" value="InterPro"/>
</dbReference>
<evidence type="ECO:0000313" key="19">
    <source>
        <dbReference type="EMBL" id="KAF5321446.1"/>
    </source>
</evidence>
<feature type="compositionally biased region" description="Polar residues" evidence="14">
    <location>
        <begin position="1"/>
        <end position="12"/>
    </location>
</feature>
<evidence type="ECO:0000259" key="17">
    <source>
        <dbReference type="PROSITE" id="PS51183"/>
    </source>
</evidence>
<evidence type="ECO:0000256" key="1">
    <source>
        <dbReference type="ARBA" id="ARBA00001954"/>
    </source>
</evidence>
<dbReference type="InterPro" id="IPR013637">
    <property type="entry name" value="Lys_sp_deMease-like_dom"/>
</dbReference>
<keyword evidence="10" id="KW-0408">Iron</keyword>
<evidence type="ECO:0000259" key="15">
    <source>
        <dbReference type="PROSITE" id="PS50016"/>
    </source>
</evidence>
<dbReference type="InterPro" id="IPR004198">
    <property type="entry name" value="Znf_C5HC2"/>
</dbReference>
<evidence type="ECO:0000256" key="4">
    <source>
        <dbReference type="ARBA" id="ARBA00012902"/>
    </source>
</evidence>
<comment type="cofactor">
    <cofactor evidence="1">
        <name>Fe(2+)</name>
        <dbReference type="ChEBI" id="CHEBI:29033"/>
    </cofactor>
</comment>
<keyword evidence="9" id="KW-0560">Oxidoreductase</keyword>
<dbReference type="PROSITE" id="PS51183">
    <property type="entry name" value="JMJN"/>
    <property type="match status" value="1"/>
</dbReference>
<dbReference type="SMART" id="SM00558">
    <property type="entry name" value="JmjC"/>
    <property type="match status" value="1"/>
</dbReference>
<evidence type="ECO:0000256" key="13">
    <source>
        <dbReference type="PROSITE-ProRule" id="PRU00146"/>
    </source>
</evidence>
<feature type="compositionally biased region" description="Basic and acidic residues" evidence="14">
    <location>
        <begin position="331"/>
        <end position="341"/>
    </location>
</feature>
<evidence type="ECO:0000256" key="7">
    <source>
        <dbReference type="ARBA" id="ARBA00022771"/>
    </source>
</evidence>
<dbReference type="Pfam" id="PF21323">
    <property type="entry name" value="KDM5_C-hel"/>
    <property type="match status" value="1"/>
</dbReference>
<feature type="domain" description="PHD-type" evidence="15">
    <location>
        <begin position="458"/>
        <end position="508"/>
    </location>
</feature>
<dbReference type="OrthoDB" id="1678912at2759"/>
<evidence type="ECO:0000259" key="16">
    <source>
        <dbReference type="PROSITE" id="PS51011"/>
    </source>
</evidence>
<dbReference type="InterPro" id="IPR036431">
    <property type="entry name" value="ARID_dom_sf"/>
</dbReference>
<dbReference type="Pfam" id="PF02928">
    <property type="entry name" value="zf-C5HC2"/>
    <property type="match status" value="1"/>
</dbReference>
<evidence type="ECO:0000256" key="8">
    <source>
        <dbReference type="ARBA" id="ARBA00022833"/>
    </source>
</evidence>
<feature type="compositionally biased region" description="Polar residues" evidence="14">
    <location>
        <begin position="1828"/>
        <end position="1837"/>
    </location>
</feature>
<dbReference type="FunFam" id="2.60.120.650:FF:000035">
    <property type="entry name" value="PHD transcription factor Rum1"/>
    <property type="match status" value="1"/>
</dbReference>
<dbReference type="PROSITE" id="PS01359">
    <property type="entry name" value="ZF_PHD_1"/>
    <property type="match status" value="2"/>
</dbReference>
<dbReference type="Gene3D" id="2.60.120.650">
    <property type="entry name" value="Cupin"/>
    <property type="match status" value="1"/>
</dbReference>
<feature type="compositionally biased region" description="Polar residues" evidence="14">
    <location>
        <begin position="399"/>
        <end position="415"/>
    </location>
</feature>
<feature type="domain" description="ARID" evidence="16">
    <location>
        <begin position="228"/>
        <end position="319"/>
    </location>
</feature>
<feature type="compositionally biased region" description="Polar residues" evidence="14">
    <location>
        <begin position="1804"/>
        <end position="1814"/>
    </location>
</feature>
<dbReference type="Pfam" id="PF00628">
    <property type="entry name" value="PHD"/>
    <property type="match status" value="1"/>
</dbReference>
<sequence length="1868" mass="209533">MHGSPSSATPRGTPSRRGKSPRFSSDSSPQAAATTTSAHYSDKPSSTFVSSLDILVEGTIPIEPENSKTSEAEVATSSTPTDSKRAPRKSKTDAIAALNNQARSLSTGPDDMDTSEDLTQRYRNGTPISVSPKLDLSSVKTTTPRRPKEEGFPDPRLFGLSDCRSFYPTPDEFKDPMAYIKSISQEAKEYGICKIVPPEGWKMPFVTDTEAFRFKTRLQRLNSIEASSRAKLNFLEQLYQFHKQQGNARVVVPTINHKPLDLWLLRKEVTRMGGFDAVTKNRKWADLGHTLGYRGIPGLSTQIKNSYTRVILPFEHFCERGRNSPSSSPAKARDAQLKTHTDIQNSGKSRMGGSTGSTGNGSAPGSPTSNSSSPLSEPPDESEANGKSSSSRLRRSSRMGSQEQSPRKSATSIIIPSSLPAPVFYDKDKPDLKMGTPEVRTTSAQAVDMSSPTILPEQQSCEICHKKNRGEEMLLCDGCDCGFHMFCLDPPLESIPKEQWFCFSCLSGTGGDFGFDEGEEHSLSTFQARDKEFRRLWFESHPPPDANVPPSEGDIKRTRVGSVTVSENDVEKEFWRLVQSPDETVEIEYGADVHSTTHGSAMPTMETHPLNPYSKDPWNLNNIPILPDSLLRFIKSDISGMTVPWTYVGMAFSTFCWHNEDHYTYSINFMHWGEAKTWYGIPGDDAEKFESAIRCEAPDLFEAQPDLLFQLVTLMNPKRVTEAGVRVFACNQRAGEFVVTFPKAYHAGFNHGLNFNEAVNFALPDWLPLGRDCVQRYREHRKLPVFSHDELLITITQQSQSIKTALWLLDSLKEMTDREMARREKAQSLGIPEIVEEEDRPAEEQYQCAVCKVFCYLSQVICQCTGKVVCVDHIDLLCDSRGPHRVQIRKRFNDDDLMETYNQVAQRAAVPSVWQAKLSRLLSEVARPPLRSLRALVSEGDRIAYPLPELANLRKCVNKANEWVDNANSFIIRKQSRKRARRSRGRPSISDNALNMIDDYGDRQDRTLEELYSLLKEVENLGFDSPEILTLRGVAETAEETKTQAAKLLSTTPPEGEREKFLAECKKLLIQGSSLNVYLDEISEVDKIVEREQLINDMEEKVGDGTDSLTLEEVRQFLTRARLCSLPSDNKFMKLLDTIQKSGDDWESRARDILLQPVKTIEELNEFVDMDPSIPIDPTVISQLMTARNKALDFEKTAKGWLACEPGTQKARISDVLKLTSRASKDFSIHSVDVLKRSADIANDLEARCESVLRHRYPAGDEDVFHAIGKWKDYAREHLMMFLLPTFAKLEVELQLHNRWMRDIPWYCDDHQETHSQQVLEDVLESTRPDDDLPPTDEFYTCICTKPVRPPPNGVQSDAVQCDHCFARFHGECAKTGGSCPFCDHHHWNGAIHRQRSFHFCYLPTILASAPEISKHYSEDYKQLEIIVHRVDRLSAVIGQFLSYTSVHENQRPEYIPQVRHYMRKLYKIQFAVSPSPDISFGLDLAGLHRILAGRPPLPKPKKRKRPRFTFGQDQDLDAKDHTRCICRARTPYVIGYPTVECELCKRLYHLACVFYPTDKQSEKPKFMCPICCLKKARSYAYSEIRVIPTDSISPDPNAYDIYVNTKAMLDTFSPTLMFSKLPPPTNHTLFVELMQFEPGSGLDNNPIRSAPPAINGPTPRPHMVHTAHPMQPTTHYPNGRQAFPPQMHHAHPPPTIQHATSGMSVFSATGSAPPPPPWSRWGTVTTPAMPPAIHRRSANGVDGIRPHDSDTPQPSGSNGVRKRKLTDDGSQPPTPQQPSRSHMPDEDMRSASSSVKRHAGPNLTPTMSPRPVQTLSPSLAMIVSPTNQEVHTSPRTHQLAPLRGGPGASPLLPPVAALMGNGEARPL</sequence>
<name>A0A8H5F2P9_9AGAR</name>
<dbReference type="FunFam" id="1.10.150.60:FF:000016">
    <property type="entry name" value="Putative Lysine-specific demethylase 5B"/>
    <property type="match status" value="1"/>
</dbReference>
<dbReference type="GO" id="GO:0000785">
    <property type="term" value="C:chromatin"/>
    <property type="evidence" value="ECO:0007669"/>
    <property type="project" value="TreeGrafter"/>
</dbReference>
<dbReference type="CDD" id="cd16100">
    <property type="entry name" value="ARID"/>
    <property type="match status" value="1"/>
</dbReference>
<dbReference type="Gene3D" id="2.30.30.1150">
    <property type="match status" value="1"/>
</dbReference>
<dbReference type="InterPro" id="IPR048615">
    <property type="entry name" value="KDM5_C-hel"/>
</dbReference>
<dbReference type="InterPro" id="IPR003347">
    <property type="entry name" value="JmjC_dom"/>
</dbReference>
<gene>
    <name evidence="19" type="ORF">D9619_000539</name>
</gene>
<keyword evidence="6" id="KW-0677">Repeat</keyword>
<comment type="catalytic activity">
    <reaction evidence="12">
        <text>N(6),N(6),N(6)-trimethyl-L-lysyl(4)-[histone H3] + 3 2-oxoglutarate + 3 O2 = L-lysyl(4)-[histone H3] + 3 formaldehyde + 3 succinate + 3 CO2</text>
        <dbReference type="Rhea" id="RHEA:60208"/>
        <dbReference type="Rhea" id="RHEA-COMP:15537"/>
        <dbReference type="Rhea" id="RHEA-COMP:15547"/>
        <dbReference type="ChEBI" id="CHEBI:15379"/>
        <dbReference type="ChEBI" id="CHEBI:16526"/>
        <dbReference type="ChEBI" id="CHEBI:16810"/>
        <dbReference type="ChEBI" id="CHEBI:16842"/>
        <dbReference type="ChEBI" id="CHEBI:29969"/>
        <dbReference type="ChEBI" id="CHEBI:30031"/>
        <dbReference type="ChEBI" id="CHEBI:61961"/>
        <dbReference type="EC" id="1.14.11.67"/>
    </reaction>
</comment>
<dbReference type="GO" id="GO:0006355">
    <property type="term" value="P:regulation of DNA-templated transcription"/>
    <property type="evidence" value="ECO:0007669"/>
    <property type="project" value="TreeGrafter"/>
</dbReference>
<comment type="similarity">
    <text evidence="3">Belongs to the JARID1 histone demethylase family.</text>
</comment>
<reference evidence="19 20" key="1">
    <citation type="journal article" date="2020" name="ISME J.">
        <title>Uncovering the hidden diversity of litter-decomposition mechanisms in mushroom-forming fungi.</title>
        <authorList>
            <person name="Floudas D."/>
            <person name="Bentzer J."/>
            <person name="Ahren D."/>
            <person name="Johansson T."/>
            <person name="Persson P."/>
            <person name="Tunlid A."/>
        </authorList>
    </citation>
    <scope>NUCLEOTIDE SEQUENCE [LARGE SCALE GENOMIC DNA]</scope>
    <source>
        <strain evidence="19 20">CBS 101986</strain>
    </source>
</reference>
<dbReference type="SUPFAM" id="SSF51197">
    <property type="entry name" value="Clavaminate synthase-like"/>
    <property type="match status" value="1"/>
</dbReference>
<feature type="region of interest" description="Disordered" evidence="14">
    <location>
        <begin position="320"/>
        <end position="415"/>
    </location>
</feature>
<dbReference type="PROSITE" id="PS51011">
    <property type="entry name" value="ARID"/>
    <property type="match status" value="1"/>
</dbReference>
<evidence type="ECO:0000313" key="20">
    <source>
        <dbReference type="Proteomes" id="UP000567179"/>
    </source>
</evidence>
<comment type="caution">
    <text evidence="19">The sequence shown here is derived from an EMBL/GenBank/DDBJ whole genome shotgun (WGS) entry which is preliminary data.</text>
</comment>
<feature type="compositionally biased region" description="Polar residues" evidence="14">
    <location>
        <begin position="98"/>
        <end position="107"/>
    </location>
</feature>
<dbReference type="SMART" id="SM00249">
    <property type="entry name" value="PHD"/>
    <property type="match status" value="3"/>
</dbReference>
<evidence type="ECO:0000256" key="5">
    <source>
        <dbReference type="ARBA" id="ARBA00022723"/>
    </source>
</evidence>
<dbReference type="GO" id="GO:0008270">
    <property type="term" value="F:zinc ion binding"/>
    <property type="evidence" value="ECO:0007669"/>
    <property type="project" value="UniProtKB-KW"/>
</dbReference>
<dbReference type="InterPro" id="IPR001606">
    <property type="entry name" value="ARID_dom"/>
</dbReference>
<dbReference type="SUPFAM" id="SSF57903">
    <property type="entry name" value="FYVE/PHD zinc finger"/>
    <property type="match status" value="2"/>
</dbReference>
<evidence type="ECO:0000256" key="9">
    <source>
        <dbReference type="ARBA" id="ARBA00023002"/>
    </source>
</evidence>
<feature type="region of interest" description="Disordered" evidence="14">
    <location>
        <begin position="60"/>
        <end position="154"/>
    </location>
</feature>
<dbReference type="InterPro" id="IPR019787">
    <property type="entry name" value="Znf_PHD-finger"/>
</dbReference>
<feature type="domain" description="JmjN" evidence="17">
    <location>
        <begin position="163"/>
        <end position="204"/>
    </location>
</feature>
<dbReference type="Pfam" id="PF08429">
    <property type="entry name" value="PLU-1"/>
    <property type="match status" value="1"/>
</dbReference>
<dbReference type="Pfam" id="PF02373">
    <property type="entry name" value="JmjC"/>
    <property type="match status" value="1"/>
</dbReference>
<dbReference type="SUPFAM" id="SSF46774">
    <property type="entry name" value="ARID-like"/>
    <property type="match status" value="1"/>
</dbReference>
<keyword evidence="7 13" id="KW-0863">Zinc-finger</keyword>
<feature type="compositionally biased region" description="Low complexity" evidence="14">
    <location>
        <begin position="24"/>
        <end position="38"/>
    </location>
</feature>
<dbReference type="InterPro" id="IPR013083">
    <property type="entry name" value="Znf_RING/FYVE/PHD"/>
</dbReference>
<dbReference type="Proteomes" id="UP000567179">
    <property type="component" value="Unassembled WGS sequence"/>
</dbReference>
<evidence type="ECO:0000256" key="6">
    <source>
        <dbReference type="ARBA" id="ARBA00022737"/>
    </source>
</evidence>
<evidence type="ECO:0000256" key="12">
    <source>
        <dbReference type="ARBA" id="ARBA00048734"/>
    </source>
</evidence>
<keyword evidence="8" id="KW-0862">Zinc</keyword>
<accession>A0A8H5F2P9</accession>
<dbReference type="GO" id="GO:0034647">
    <property type="term" value="F:histone H3K4me/H3K4me2/H3K4me3 demethylase activity"/>
    <property type="evidence" value="ECO:0007669"/>
    <property type="project" value="UniProtKB-EC"/>
</dbReference>
<dbReference type="InterPro" id="IPR001965">
    <property type="entry name" value="Znf_PHD"/>
</dbReference>
<dbReference type="InterPro" id="IPR019786">
    <property type="entry name" value="Zinc_finger_PHD-type_CS"/>
</dbReference>
<evidence type="ECO:0000256" key="2">
    <source>
        <dbReference type="ARBA" id="ARBA00004123"/>
    </source>
</evidence>
<dbReference type="SMART" id="SM00501">
    <property type="entry name" value="BRIGHT"/>
    <property type="match status" value="1"/>
</dbReference>
<dbReference type="EMBL" id="JAACJJ010000028">
    <property type="protein sequence ID" value="KAF5321446.1"/>
    <property type="molecule type" value="Genomic_DNA"/>
</dbReference>
<dbReference type="InterPro" id="IPR011011">
    <property type="entry name" value="Znf_FYVE_PHD"/>
</dbReference>
<dbReference type="Gene3D" id="1.10.150.60">
    <property type="entry name" value="ARID DNA-binding domain"/>
    <property type="match status" value="1"/>
</dbReference>
<dbReference type="GO" id="GO:0005634">
    <property type="term" value="C:nucleus"/>
    <property type="evidence" value="ECO:0007669"/>
    <property type="project" value="UniProtKB-SubCell"/>
</dbReference>
<dbReference type="Gene3D" id="3.30.40.10">
    <property type="entry name" value="Zinc/RING finger domain, C3HC4 (zinc finger)"/>
    <property type="match status" value="1"/>
</dbReference>
<evidence type="ECO:0000256" key="11">
    <source>
        <dbReference type="ARBA" id="ARBA00023242"/>
    </source>
</evidence>
<dbReference type="PROSITE" id="PS51184">
    <property type="entry name" value="JMJC"/>
    <property type="match status" value="1"/>
</dbReference>